<dbReference type="EMBL" id="FMHG01000001">
    <property type="protein sequence ID" value="SCJ78411.1"/>
    <property type="molecule type" value="Genomic_DNA"/>
</dbReference>
<evidence type="ECO:0008006" key="2">
    <source>
        <dbReference type="Google" id="ProtNLM"/>
    </source>
</evidence>
<accession>A0A1C6J8V0</accession>
<dbReference type="AlphaFoldDB" id="A0A1C6J8V0"/>
<gene>
    <name evidence="1" type="ORF">SAMEA3545359_01998</name>
</gene>
<dbReference type="InterPro" id="IPR043721">
    <property type="entry name" value="DUF5662"/>
</dbReference>
<reference evidence="1" key="1">
    <citation type="submission" date="2015-09" db="EMBL/GenBank/DDBJ databases">
        <authorList>
            <consortium name="Pathogen Informatics"/>
        </authorList>
    </citation>
    <scope>NUCLEOTIDE SEQUENCE</scope>
    <source>
        <strain evidence="1">2789STDY5834896</strain>
    </source>
</reference>
<protein>
    <recommendedName>
        <fullName evidence="2">Catalase</fullName>
    </recommendedName>
</protein>
<name>A0A1C6J8V0_9FIRM</name>
<sequence length="182" mass="21311">MSLKKALLHLKTINHHKKLVRQHCFRVGLYRRGLLHDLSKYTPAEFLAGARYFQGDRSPNDAQRQAEGYSAAWLHHKGRNKHHLEYWIDYDPQGSHQLCGMQMPVAYVVEMFCDRMAASKTYRGSAYCDRDPYDYYMRARDHYLLHPTTRALLEAMLTKLKDEGEEAVFSYIRTDILKNAAK</sequence>
<dbReference type="Pfam" id="PF18907">
    <property type="entry name" value="DUF5662"/>
    <property type="match status" value="1"/>
</dbReference>
<evidence type="ECO:0000313" key="1">
    <source>
        <dbReference type="EMBL" id="SCJ78411.1"/>
    </source>
</evidence>
<organism evidence="1">
    <name type="scientific">uncultured Anaerotruncus sp</name>
    <dbReference type="NCBI Taxonomy" id="905011"/>
    <lineage>
        <taxon>Bacteria</taxon>
        <taxon>Bacillati</taxon>
        <taxon>Bacillota</taxon>
        <taxon>Clostridia</taxon>
        <taxon>Eubacteriales</taxon>
        <taxon>Oscillospiraceae</taxon>
        <taxon>Anaerotruncus</taxon>
        <taxon>environmental samples</taxon>
    </lineage>
</organism>
<proteinExistence type="predicted"/>